<keyword evidence="1" id="KW-1015">Disulfide bond</keyword>
<organism evidence="3 4">
    <name type="scientific">Besnoitia besnoiti</name>
    <name type="common">Apicomplexan protozoan</name>
    <dbReference type="NCBI Taxonomy" id="94643"/>
    <lineage>
        <taxon>Eukaryota</taxon>
        <taxon>Sar</taxon>
        <taxon>Alveolata</taxon>
        <taxon>Apicomplexa</taxon>
        <taxon>Conoidasida</taxon>
        <taxon>Coccidia</taxon>
        <taxon>Eucoccidiorida</taxon>
        <taxon>Eimeriorina</taxon>
        <taxon>Sarcocystidae</taxon>
        <taxon>Besnoitia</taxon>
    </lineage>
</organism>
<dbReference type="EMBL" id="NWUJ01000004">
    <property type="protein sequence ID" value="PFH35675.1"/>
    <property type="molecule type" value="Genomic_DNA"/>
</dbReference>
<name>A0A2A9MCH0_BESBE</name>
<dbReference type="RefSeq" id="XP_029219684.1">
    <property type="nucleotide sequence ID" value="XM_029363761.1"/>
</dbReference>
<evidence type="ECO:0000313" key="3">
    <source>
        <dbReference type="EMBL" id="PFH35675.1"/>
    </source>
</evidence>
<dbReference type="Pfam" id="PF00085">
    <property type="entry name" value="Thioredoxin"/>
    <property type="match status" value="1"/>
</dbReference>
<dbReference type="CDD" id="cd02947">
    <property type="entry name" value="TRX_family"/>
    <property type="match status" value="1"/>
</dbReference>
<dbReference type="InterPro" id="IPR017937">
    <property type="entry name" value="Thioredoxin_CS"/>
</dbReference>
<dbReference type="Proteomes" id="UP000224006">
    <property type="component" value="Chromosome IV"/>
</dbReference>
<dbReference type="SUPFAM" id="SSF52833">
    <property type="entry name" value="Thioredoxin-like"/>
    <property type="match status" value="1"/>
</dbReference>
<feature type="domain" description="Thioredoxin" evidence="2">
    <location>
        <begin position="35"/>
        <end position="176"/>
    </location>
</feature>
<protein>
    <submittedName>
        <fullName evidence="3">Thioredoxin-like protein TLP1</fullName>
    </submittedName>
</protein>
<evidence type="ECO:0000259" key="2">
    <source>
        <dbReference type="PROSITE" id="PS51352"/>
    </source>
</evidence>
<dbReference type="VEuPathDB" id="ToxoDB:BESB_053260"/>
<dbReference type="PROSITE" id="PS51257">
    <property type="entry name" value="PROKAR_LIPOPROTEIN"/>
    <property type="match status" value="1"/>
</dbReference>
<dbReference type="InterPro" id="IPR013766">
    <property type="entry name" value="Thioredoxin_domain"/>
</dbReference>
<reference evidence="3 4" key="1">
    <citation type="submission" date="2017-09" db="EMBL/GenBank/DDBJ databases">
        <title>Genome sequencing of Besnoitia besnoiti strain Bb-Ger1.</title>
        <authorList>
            <person name="Schares G."/>
            <person name="Venepally P."/>
            <person name="Lorenzi H.A."/>
        </authorList>
    </citation>
    <scope>NUCLEOTIDE SEQUENCE [LARGE SCALE GENOMIC DNA]</scope>
    <source>
        <strain evidence="3 4">Bb-Ger1</strain>
    </source>
</reference>
<proteinExistence type="predicted"/>
<comment type="caution">
    <text evidence="3">The sequence shown here is derived from an EMBL/GenBank/DDBJ whole genome shotgun (WGS) entry which is preliminary data.</text>
</comment>
<dbReference type="FunFam" id="3.40.30.10:FF:000245">
    <property type="entry name" value="Thioredoxin"/>
    <property type="match status" value="1"/>
</dbReference>
<dbReference type="AlphaFoldDB" id="A0A2A9MCH0"/>
<dbReference type="Gene3D" id="3.40.30.10">
    <property type="entry name" value="Glutaredoxin"/>
    <property type="match status" value="1"/>
</dbReference>
<dbReference type="PRINTS" id="PR00421">
    <property type="entry name" value="THIOREDOXIN"/>
</dbReference>
<gene>
    <name evidence="3" type="ORF">BESB_053260</name>
</gene>
<dbReference type="InterPro" id="IPR036249">
    <property type="entry name" value="Thioredoxin-like_sf"/>
</dbReference>
<dbReference type="OrthoDB" id="2121326at2759"/>
<keyword evidence="4" id="KW-1185">Reference proteome</keyword>
<dbReference type="STRING" id="94643.A0A2A9MCH0"/>
<dbReference type="PROSITE" id="PS00194">
    <property type="entry name" value="THIOREDOXIN_1"/>
    <property type="match status" value="1"/>
</dbReference>
<dbReference type="KEGG" id="bbes:BESB_053260"/>
<dbReference type="GeneID" id="40310255"/>
<evidence type="ECO:0000313" key="4">
    <source>
        <dbReference type="Proteomes" id="UP000224006"/>
    </source>
</evidence>
<dbReference type="PROSITE" id="PS51352">
    <property type="entry name" value="THIOREDOXIN_2"/>
    <property type="match status" value="1"/>
</dbReference>
<accession>A0A2A9MCH0</accession>
<evidence type="ECO:0000256" key="1">
    <source>
        <dbReference type="ARBA" id="ARBA00023157"/>
    </source>
</evidence>
<dbReference type="PANTHER" id="PTHR46115">
    <property type="entry name" value="THIOREDOXIN-LIKE PROTEIN 1"/>
    <property type="match status" value="1"/>
</dbReference>
<sequence length="176" mass="18740">MASILRAANARLASRSRVFSSSSSFAAACAIPQRGFASLPASGVRGAGVSPVGNSRFCGGLLQTRAIVNQVKSTQDFESVTASQAGETPVKVVQFSASWCGPCRHVTPIVEGWSNKMPASEVQFFHVDIDECPELAEEYDISSVPTFLVFKNGKRVNTVVGGNTARLEQAIKESTR</sequence>